<evidence type="ECO:0000313" key="2">
    <source>
        <dbReference type="EMBL" id="CAB5212388.1"/>
    </source>
</evidence>
<reference evidence="2" key="1">
    <citation type="submission" date="2020-05" db="EMBL/GenBank/DDBJ databases">
        <authorList>
            <person name="Chiriac C."/>
            <person name="Salcher M."/>
            <person name="Ghai R."/>
            <person name="Kavagutti S V."/>
        </authorList>
    </citation>
    <scope>NUCLEOTIDE SEQUENCE</scope>
</reference>
<name>A0A6J7WLY8_9CAUD</name>
<evidence type="ECO:0000256" key="1">
    <source>
        <dbReference type="SAM" id="Phobius"/>
    </source>
</evidence>
<organism evidence="2">
    <name type="scientific">uncultured Caudovirales phage</name>
    <dbReference type="NCBI Taxonomy" id="2100421"/>
    <lineage>
        <taxon>Viruses</taxon>
        <taxon>Duplodnaviria</taxon>
        <taxon>Heunggongvirae</taxon>
        <taxon>Uroviricota</taxon>
        <taxon>Caudoviricetes</taxon>
        <taxon>Peduoviridae</taxon>
        <taxon>Maltschvirus</taxon>
        <taxon>Maltschvirus maltsch</taxon>
    </lineage>
</organism>
<gene>
    <name evidence="2" type="ORF">UFOVP196_10</name>
</gene>
<dbReference type="EMBL" id="LR798235">
    <property type="protein sequence ID" value="CAB5212388.1"/>
    <property type="molecule type" value="Genomic_DNA"/>
</dbReference>
<keyword evidence="1" id="KW-0472">Membrane</keyword>
<keyword evidence="1" id="KW-0812">Transmembrane</keyword>
<protein>
    <submittedName>
        <fullName evidence="2">Uncharacterized protein</fullName>
    </submittedName>
</protein>
<accession>A0A6J7WLY8</accession>
<proteinExistence type="predicted"/>
<feature type="transmembrane region" description="Helical" evidence="1">
    <location>
        <begin position="12"/>
        <end position="45"/>
    </location>
</feature>
<keyword evidence="1" id="KW-1133">Transmembrane helix</keyword>
<sequence length="54" mass="5471">MIRRAQIVSTVLELIGMAAVVAGSAFIFWPAALIVGGICLCAIGYSAGVDSEAS</sequence>